<dbReference type="InterPro" id="IPR011032">
    <property type="entry name" value="GroES-like_sf"/>
</dbReference>
<evidence type="ECO:0000313" key="2">
    <source>
        <dbReference type="EMBL" id="MFC0252248.1"/>
    </source>
</evidence>
<dbReference type="Proteomes" id="UP001589773">
    <property type="component" value="Unassembled WGS sequence"/>
</dbReference>
<reference evidence="2 3" key="1">
    <citation type="submission" date="2024-09" db="EMBL/GenBank/DDBJ databases">
        <authorList>
            <person name="Sun Q."/>
            <person name="Mori K."/>
        </authorList>
    </citation>
    <scope>NUCLEOTIDE SEQUENCE [LARGE SCALE GENOMIC DNA]</scope>
    <source>
        <strain evidence="2 3">CCM 7792</strain>
    </source>
</reference>
<dbReference type="InterPro" id="IPR051397">
    <property type="entry name" value="Zn-ADH-like_protein"/>
</dbReference>
<accession>A0ABV6FFE0</accession>
<evidence type="ECO:0000313" key="3">
    <source>
        <dbReference type="Proteomes" id="UP001589773"/>
    </source>
</evidence>
<dbReference type="Pfam" id="PF08240">
    <property type="entry name" value="ADH_N"/>
    <property type="match status" value="1"/>
</dbReference>
<comment type="caution">
    <text evidence="2">The sequence shown here is derived from an EMBL/GenBank/DDBJ whole genome shotgun (WGS) entry which is preliminary data.</text>
</comment>
<name>A0ABV6FFE0_9BURK</name>
<dbReference type="InterPro" id="IPR013154">
    <property type="entry name" value="ADH-like_N"/>
</dbReference>
<dbReference type="SUPFAM" id="SSF51735">
    <property type="entry name" value="NAD(P)-binding Rossmann-fold domains"/>
    <property type="match status" value="1"/>
</dbReference>
<dbReference type="RefSeq" id="WP_379679015.1">
    <property type="nucleotide sequence ID" value="NZ_JBHLWP010000010.1"/>
</dbReference>
<proteinExistence type="predicted"/>
<dbReference type="Gene3D" id="3.90.180.10">
    <property type="entry name" value="Medium-chain alcohol dehydrogenases, catalytic domain"/>
    <property type="match status" value="1"/>
</dbReference>
<dbReference type="InterPro" id="IPR036291">
    <property type="entry name" value="NAD(P)-bd_dom_sf"/>
</dbReference>
<dbReference type="EMBL" id="JBHLWP010000010">
    <property type="protein sequence ID" value="MFC0252248.1"/>
    <property type="molecule type" value="Genomic_DNA"/>
</dbReference>
<protein>
    <submittedName>
        <fullName evidence="2">Zinc-binding alcohol dehydrogenase family protein</fullName>
    </submittedName>
</protein>
<feature type="domain" description="Enoyl reductase (ER)" evidence="1">
    <location>
        <begin position="33"/>
        <end position="365"/>
    </location>
</feature>
<dbReference type="PANTHER" id="PTHR43677">
    <property type="entry name" value="SHORT-CHAIN DEHYDROGENASE/REDUCTASE"/>
    <property type="match status" value="1"/>
</dbReference>
<dbReference type="SUPFAM" id="SSF50129">
    <property type="entry name" value="GroES-like"/>
    <property type="match status" value="1"/>
</dbReference>
<sequence length="386" mass="41656">MRSCVVIAPASVSAVRTEQYCQLDLHGVAAHFGVIDIPAPDFDPDSDAHAHSVLLQVEAFSFNYREKARVVKVAADPNARGYLVLGSELGGTVLQVGCAVTSLKPGDRVCGNGTVEAGSAPLGLTTQRASAELQVIHAAKLQRVPDEMELTEAAAFSVGAQTAYGMVRRLRAGPGDHVLVTAATSNTSLFAIKALRNRGATVHALTSSPTAVPYLRSLGVQHCCVLDRQGDHVPALRAYLETQGMRGFDIVIDPFMDIYLRKLIPFVNRFGTYITCGVYAQFAQADDAFLYRGLPLDEMFGLLIRKSISLVGNNLGITDDLAVALRDYREGRLQIELDAVLSEGTFATFVERSFMSSNRRGKVVFRYGKRAATMATETTIAAALQL</sequence>
<organism evidence="2 3">
    <name type="scientific">Massilia consociata</name>
    <dbReference type="NCBI Taxonomy" id="760117"/>
    <lineage>
        <taxon>Bacteria</taxon>
        <taxon>Pseudomonadati</taxon>
        <taxon>Pseudomonadota</taxon>
        <taxon>Betaproteobacteria</taxon>
        <taxon>Burkholderiales</taxon>
        <taxon>Oxalobacteraceae</taxon>
        <taxon>Telluria group</taxon>
        <taxon>Massilia</taxon>
    </lineage>
</organism>
<dbReference type="SMART" id="SM00829">
    <property type="entry name" value="PKS_ER"/>
    <property type="match status" value="1"/>
</dbReference>
<dbReference type="PANTHER" id="PTHR43677:SF4">
    <property type="entry name" value="QUINONE OXIDOREDUCTASE-LIKE PROTEIN 2"/>
    <property type="match status" value="1"/>
</dbReference>
<evidence type="ECO:0000259" key="1">
    <source>
        <dbReference type="SMART" id="SM00829"/>
    </source>
</evidence>
<keyword evidence="3" id="KW-1185">Reference proteome</keyword>
<dbReference type="InterPro" id="IPR020843">
    <property type="entry name" value="ER"/>
</dbReference>
<gene>
    <name evidence="2" type="ORF">ACFFJK_10135</name>
</gene>